<dbReference type="InterPro" id="IPR032710">
    <property type="entry name" value="NTF2-like_dom_sf"/>
</dbReference>
<reference evidence="1 2" key="1">
    <citation type="submission" date="2019-07" db="EMBL/GenBank/DDBJ databases">
        <title>Genome sequence of 2 isolates from Red Sea Mangroves.</title>
        <authorList>
            <person name="Sefrji F."/>
            <person name="Michoud G."/>
            <person name="Merlino G."/>
            <person name="Daffonchio D."/>
        </authorList>
    </citation>
    <scope>NUCLEOTIDE SEQUENCE [LARGE SCALE GENOMIC DNA]</scope>
    <source>
        <strain evidence="1 2">R1DC41</strain>
    </source>
</reference>
<name>A0A7S8CCL3_9BACI</name>
<accession>A0A7S8CCL3</accession>
<evidence type="ECO:0000313" key="1">
    <source>
        <dbReference type="EMBL" id="QPC47522.1"/>
    </source>
</evidence>
<dbReference type="EMBL" id="CP049742">
    <property type="protein sequence ID" value="QPC47522.1"/>
    <property type="molecule type" value="Genomic_DNA"/>
</dbReference>
<protein>
    <recommendedName>
        <fullName evidence="3">DUF4440 domain-containing protein</fullName>
    </recommendedName>
</protein>
<dbReference type="RefSeq" id="WP_239672192.1">
    <property type="nucleotide sequence ID" value="NZ_CP049742.1"/>
</dbReference>
<gene>
    <name evidence="1" type="ORF">G8O30_11465</name>
</gene>
<dbReference type="Gene3D" id="3.10.450.50">
    <property type="match status" value="1"/>
</dbReference>
<evidence type="ECO:0000313" key="2">
    <source>
        <dbReference type="Proteomes" id="UP000593626"/>
    </source>
</evidence>
<keyword evidence="2" id="KW-1185">Reference proteome</keyword>
<evidence type="ECO:0008006" key="3">
    <source>
        <dbReference type="Google" id="ProtNLM"/>
    </source>
</evidence>
<dbReference type="AlphaFoldDB" id="A0A7S8CCL3"/>
<dbReference type="KEGG" id="mcui:G8O30_11465"/>
<organism evidence="1 2">
    <name type="scientific">Mangrovibacillus cuniculi</name>
    <dbReference type="NCBI Taxonomy" id="2593652"/>
    <lineage>
        <taxon>Bacteria</taxon>
        <taxon>Bacillati</taxon>
        <taxon>Bacillota</taxon>
        <taxon>Bacilli</taxon>
        <taxon>Bacillales</taxon>
        <taxon>Bacillaceae</taxon>
        <taxon>Mangrovibacillus</taxon>
    </lineage>
</organism>
<sequence length="176" mass="20008">MKSLLVAGASVVMAISLYGCQSKEDTSAVKPVTQEQANQEPRELTEAKNISDVDKQAVIQTLEAQEAAFNAKDIDAYMETISKDPLSFDYNEERDFVQSMFKAYDMTMDMETKTIIEYNEAEQTATVHIRTKTSVKEAGNESMEPLEDLSNQVVMLRKEDNEWNIIQTFAMEQREQ</sequence>
<dbReference type="Proteomes" id="UP000593626">
    <property type="component" value="Chromosome"/>
</dbReference>
<dbReference type="PROSITE" id="PS51257">
    <property type="entry name" value="PROKAR_LIPOPROTEIN"/>
    <property type="match status" value="1"/>
</dbReference>
<dbReference type="SUPFAM" id="SSF54427">
    <property type="entry name" value="NTF2-like"/>
    <property type="match status" value="1"/>
</dbReference>
<proteinExistence type="predicted"/>